<evidence type="ECO:0000313" key="1">
    <source>
        <dbReference type="EMBL" id="CAB4145062.1"/>
    </source>
</evidence>
<evidence type="ECO:0000313" key="5">
    <source>
        <dbReference type="EMBL" id="CAB4221883.1"/>
    </source>
</evidence>
<evidence type="ECO:0000313" key="3">
    <source>
        <dbReference type="EMBL" id="CAB4180772.1"/>
    </source>
</evidence>
<dbReference type="EMBL" id="LR797004">
    <property type="protein sequence ID" value="CAB4180772.1"/>
    <property type="molecule type" value="Genomic_DNA"/>
</dbReference>
<evidence type="ECO:0000313" key="2">
    <source>
        <dbReference type="EMBL" id="CAB4169113.1"/>
    </source>
</evidence>
<gene>
    <name evidence="3" type="ORF">UFOVP1053_32</name>
    <name evidence="4" type="ORF">UFOVP1297_41</name>
    <name evidence="5" type="ORF">UFOVP1647_19</name>
    <name evidence="1" type="ORF">UFOVP472_32</name>
    <name evidence="2" type="ORF">UFOVP891_35</name>
</gene>
<dbReference type="EMBL" id="LR796839">
    <property type="protein sequence ID" value="CAB4169113.1"/>
    <property type="molecule type" value="Genomic_DNA"/>
</dbReference>
<dbReference type="EMBL" id="LR796442">
    <property type="protein sequence ID" value="CAB4145062.1"/>
    <property type="molecule type" value="Genomic_DNA"/>
</dbReference>
<protein>
    <submittedName>
        <fullName evidence="3">Uncharacterized protein</fullName>
    </submittedName>
</protein>
<accession>A0A6J5QB49</accession>
<evidence type="ECO:0000313" key="4">
    <source>
        <dbReference type="EMBL" id="CAB4195866.1"/>
    </source>
</evidence>
<sequence length="248" mass="25370">MKKLLTLALLLLAASTPAQILPGILSAKSASISYATVSFIDNTGGGYANGSPATANFGTAPNTSGDILVCSAEVQDAAATITMSDNLTDVGSAWTAAIGPYTDYLSLRRLYIFYRTLGSTANSNTAITATQSGGTPTQVYVSCGQFHKTAGAWHVDPASGVSASASTFPATLSNLTTSSSSALIFVFFSGVDETAAASGYTKFARNGSGSYVRNSFYTITGAGSKDPNQTVIAVPIQWAAVAVGFSAY</sequence>
<dbReference type="EMBL" id="LR797507">
    <property type="protein sequence ID" value="CAB4221883.1"/>
    <property type="molecule type" value="Genomic_DNA"/>
</dbReference>
<name>A0A6J5QB49_9CAUD</name>
<organism evidence="3">
    <name type="scientific">uncultured Caudovirales phage</name>
    <dbReference type="NCBI Taxonomy" id="2100421"/>
    <lineage>
        <taxon>Viruses</taxon>
        <taxon>Duplodnaviria</taxon>
        <taxon>Heunggongvirae</taxon>
        <taxon>Uroviricota</taxon>
        <taxon>Caudoviricetes</taxon>
        <taxon>Peduoviridae</taxon>
        <taxon>Maltschvirus</taxon>
        <taxon>Maltschvirus maltsch</taxon>
    </lineage>
</organism>
<dbReference type="EMBL" id="LR797237">
    <property type="protein sequence ID" value="CAB4195866.1"/>
    <property type="molecule type" value="Genomic_DNA"/>
</dbReference>
<reference evidence="3" key="1">
    <citation type="submission" date="2020-05" db="EMBL/GenBank/DDBJ databases">
        <authorList>
            <person name="Chiriac C."/>
            <person name="Salcher M."/>
            <person name="Ghai R."/>
            <person name="Kavagutti S V."/>
        </authorList>
    </citation>
    <scope>NUCLEOTIDE SEQUENCE</scope>
</reference>
<proteinExistence type="predicted"/>